<sequence length="95" mass="11159">MNMSQQKISSSLHEQFTNNLNDIITTRNQLEAESPDWSKVSVYKLVSVVKDFAVTHFKSANRIFDRLIDLLRNHQEQINELNRKFSLLEESRQHG</sequence>
<evidence type="ECO:0000313" key="3">
    <source>
        <dbReference type="Proteomes" id="UP000184608"/>
    </source>
</evidence>
<feature type="coiled-coil region" evidence="1">
    <location>
        <begin position="64"/>
        <end position="91"/>
    </location>
</feature>
<dbReference type="STRING" id="1216006.VA7868_02939"/>
<name>A0A1M5ZMB3_9VIBR</name>
<reference evidence="2 3" key="1">
    <citation type="submission" date="2016-11" db="EMBL/GenBank/DDBJ databases">
        <authorList>
            <person name="Jaros S."/>
            <person name="Januszkiewicz K."/>
            <person name="Wedrychowicz H."/>
        </authorList>
    </citation>
    <scope>NUCLEOTIDE SEQUENCE [LARGE SCALE GENOMIC DNA]</scope>
    <source>
        <strain evidence="2 3">CECT 7868</strain>
    </source>
</reference>
<keyword evidence="1" id="KW-0175">Coiled coil</keyword>
<evidence type="ECO:0000256" key="1">
    <source>
        <dbReference type="SAM" id="Coils"/>
    </source>
</evidence>
<dbReference type="AlphaFoldDB" id="A0A1M5ZMB3"/>
<gene>
    <name evidence="2" type="ORF">VA7868_02939</name>
</gene>
<dbReference type="Proteomes" id="UP000184608">
    <property type="component" value="Unassembled WGS sequence"/>
</dbReference>
<proteinExistence type="predicted"/>
<dbReference type="EMBL" id="FQXZ01000032">
    <property type="protein sequence ID" value="SHI25380.1"/>
    <property type="molecule type" value="Genomic_DNA"/>
</dbReference>
<accession>A0A1M5ZMB3</accession>
<organism evidence="2 3">
    <name type="scientific">Vibrio aerogenes CECT 7868</name>
    <dbReference type="NCBI Taxonomy" id="1216006"/>
    <lineage>
        <taxon>Bacteria</taxon>
        <taxon>Pseudomonadati</taxon>
        <taxon>Pseudomonadota</taxon>
        <taxon>Gammaproteobacteria</taxon>
        <taxon>Vibrionales</taxon>
        <taxon>Vibrionaceae</taxon>
        <taxon>Vibrio</taxon>
    </lineage>
</organism>
<evidence type="ECO:0000313" key="2">
    <source>
        <dbReference type="EMBL" id="SHI25380.1"/>
    </source>
</evidence>
<keyword evidence="3" id="KW-1185">Reference proteome</keyword>
<protein>
    <submittedName>
        <fullName evidence="2">Uncharacterized protein</fullName>
    </submittedName>
</protein>